<name>A0A1Y2DPV1_9PEZI</name>
<dbReference type="AlphaFoldDB" id="A0A1Y2DPV1"/>
<dbReference type="STRING" id="1141098.A0A1Y2DPV1"/>
<keyword evidence="8 13" id="KW-0067">ATP-binding</keyword>
<evidence type="ECO:0000313" key="15">
    <source>
        <dbReference type="EMBL" id="ORY61308.1"/>
    </source>
</evidence>
<evidence type="ECO:0000256" key="2">
    <source>
        <dbReference type="ARBA" id="ARBA00004173"/>
    </source>
</evidence>
<evidence type="ECO:0000256" key="8">
    <source>
        <dbReference type="ARBA" id="ARBA00022840"/>
    </source>
</evidence>
<keyword evidence="10" id="KW-0496">Mitochondrion</keyword>
<dbReference type="FunCoup" id="A0A1Y2DPV1">
    <property type="interactions" value="517"/>
</dbReference>
<keyword evidence="4 13" id="KW-0662">Pyridine nucleotide biosynthesis</keyword>
<dbReference type="GO" id="GO:0005524">
    <property type="term" value="F:ATP binding"/>
    <property type="evidence" value="ECO:0007669"/>
    <property type="project" value="UniProtKB-KW"/>
</dbReference>
<comment type="pathway">
    <text evidence="13">Cofactor biosynthesis; NAD(+) biosynthesis; NAD(+) from nicotinamide D-ribonucleotide: step 1/1.</text>
</comment>
<gene>
    <name evidence="15" type="ORF">BCR38DRAFT_347742</name>
</gene>
<dbReference type="GO" id="GO:0004515">
    <property type="term" value="F:nicotinate-nucleotide adenylyltransferase activity"/>
    <property type="evidence" value="ECO:0007669"/>
    <property type="project" value="UniProtKB-EC"/>
</dbReference>
<comment type="similarity">
    <text evidence="13">Belongs to the eukaryotic NMN adenylyltransferase family.</text>
</comment>
<evidence type="ECO:0000256" key="7">
    <source>
        <dbReference type="ARBA" id="ARBA00022741"/>
    </source>
</evidence>
<dbReference type="InterPro" id="IPR004821">
    <property type="entry name" value="Cyt_trans-like"/>
</dbReference>
<comment type="catalytic activity">
    <reaction evidence="13">
        <text>nicotinate beta-D-ribonucleotide + ATP + H(+) = deamido-NAD(+) + diphosphate</text>
        <dbReference type="Rhea" id="RHEA:22860"/>
        <dbReference type="ChEBI" id="CHEBI:15378"/>
        <dbReference type="ChEBI" id="CHEBI:30616"/>
        <dbReference type="ChEBI" id="CHEBI:33019"/>
        <dbReference type="ChEBI" id="CHEBI:57502"/>
        <dbReference type="ChEBI" id="CHEBI:58437"/>
        <dbReference type="EC" id="2.7.7.18"/>
    </reaction>
</comment>
<dbReference type="RefSeq" id="XP_040713385.1">
    <property type="nucleotide sequence ID" value="XM_040856368.1"/>
</dbReference>
<evidence type="ECO:0000256" key="13">
    <source>
        <dbReference type="RuleBase" id="RU362021"/>
    </source>
</evidence>
<keyword evidence="16" id="KW-1185">Reference proteome</keyword>
<evidence type="ECO:0000256" key="9">
    <source>
        <dbReference type="ARBA" id="ARBA00023027"/>
    </source>
</evidence>
<evidence type="ECO:0000256" key="11">
    <source>
        <dbReference type="ARBA" id="ARBA00049001"/>
    </source>
</evidence>
<dbReference type="GO" id="GO:0000309">
    <property type="term" value="F:nicotinamide-nucleotide adenylyltransferase activity"/>
    <property type="evidence" value="ECO:0007669"/>
    <property type="project" value="UniProtKB-EC"/>
</dbReference>
<evidence type="ECO:0000256" key="4">
    <source>
        <dbReference type="ARBA" id="ARBA00022642"/>
    </source>
</evidence>
<dbReference type="Pfam" id="PF01467">
    <property type="entry name" value="CTP_transf_like"/>
    <property type="match status" value="1"/>
</dbReference>
<dbReference type="InParanoid" id="A0A1Y2DPV1"/>
<evidence type="ECO:0000256" key="1">
    <source>
        <dbReference type="ARBA" id="ARBA00001946"/>
    </source>
</evidence>
<feature type="domain" description="Cytidyltransferase-like" evidence="14">
    <location>
        <begin position="28"/>
        <end position="218"/>
    </location>
</feature>
<dbReference type="UniPathway" id="UPA00253">
    <property type="reaction ID" value="UER00600"/>
</dbReference>
<dbReference type="InterPro" id="IPR005248">
    <property type="entry name" value="NadD/NMNAT"/>
</dbReference>
<dbReference type="NCBIfam" id="TIGR00482">
    <property type="entry name" value="nicotinate (nicotinamide) nucleotide adenylyltransferase"/>
    <property type="match status" value="1"/>
</dbReference>
<dbReference type="EC" id="2.7.7.1" evidence="13"/>
<keyword evidence="9 13" id="KW-0520">NAD</keyword>
<dbReference type="EC" id="2.7.7.18" evidence="13"/>
<comment type="cofactor">
    <cofactor evidence="1">
        <name>Mg(2+)</name>
        <dbReference type="ChEBI" id="CHEBI:18420"/>
    </cofactor>
</comment>
<evidence type="ECO:0000256" key="12">
    <source>
        <dbReference type="ARBA" id="ARBA00093425"/>
    </source>
</evidence>
<dbReference type="SUPFAM" id="SSF52374">
    <property type="entry name" value="Nucleotidylyl transferase"/>
    <property type="match status" value="1"/>
</dbReference>
<dbReference type="PANTHER" id="PTHR12039">
    <property type="entry name" value="NICOTINAMIDE MONONUCLEOTIDE ADENYLYLTRANSFERASE"/>
    <property type="match status" value="1"/>
</dbReference>
<dbReference type="InterPro" id="IPR051182">
    <property type="entry name" value="Euk_NMN_adenylyltrnsfrase"/>
</dbReference>
<dbReference type="Gene3D" id="3.40.50.620">
    <property type="entry name" value="HUPs"/>
    <property type="match status" value="1"/>
</dbReference>
<dbReference type="OrthoDB" id="422187at2759"/>
<comment type="catalytic activity">
    <reaction evidence="11 13">
        <text>beta-nicotinamide D-ribonucleotide + ATP + H(+) = diphosphate + NAD(+)</text>
        <dbReference type="Rhea" id="RHEA:21360"/>
        <dbReference type="ChEBI" id="CHEBI:14649"/>
        <dbReference type="ChEBI" id="CHEBI:15378"/>
        <dbReference type="ChEBI" id="CHEBI:30616"/>
        <dbReference type="ChEBI" id="CHEBI:33019"/>
        <dbReference type="ChEBI" id="CHEBI:57540"/>
        <dbReference type="EC" id="2.7.7.1"/>
    </reaction>
</comment>
<evidence type="ECO:0000256" key="6">
    <source>
        <dbReference type="ARBA" id="ARBA00022695"/>
    </source>
</evidence>
<comment type="caution">
    <text evidence="15">The sequence shown here is derived from an EMBL/GenBank/DDBJ whole genome shotgun (WGS) entry which is preliminary data.</text>
</comment>
<evidence type="ECO:0000313" key="16">
    <source>
        <dbReference type="Proteomes" id="UP000193689"/>
    </source>
</evidence>
<evidence type="ECO:0000256" key="10">
    <source>
        <dbReference type="ARBA" id="ARBA00023128"/>
    </source>
</evidence>
<dbReference type="GeneID" id="63772580"/>
<organism evidence="15 16">
    <name type="scientific">Pseudomassariella vexata</name>
    <dbReference type="NCBI Taxonomy" id="1141098"/>
    <lineage>
        <taxon>Eukaryota</taxon>
        <taxon>Fungi</taxon>
        <taxon>Dikarya</taxon>
        <taxon>Ascomycota</taxon>
        <taxon>Pezizomycotina</taxon>
        <taxon>Sordariomycetes</taxon>
        <taxon>Xylariomycetidae</taxon>
        <taxon>Amphisphaeriales</taxon>
        <taxon>Pseudomassariaceae</taxon>
        <taxon>Pseudomassariella</taxon>
    </lineage>
</organism>
<evidence type="ECO:0000256" key="3">
    <source>
        <dbReference type="ARBA" id="ARBA00011881"/>
    </source>
</evidence>
<dbReference type="EMBL" id="MCFJ01000010">
    <property type="protein sequence ID" value="ORY61308.1"/>
    <property type="molecule type" value="Genomic_DNA"/>
</dbReference>
<proteinExistence type="inferred from homology"/>
<dbReference type="FunFam" id="3.40.50.620:FF:000221">
    <property type="entry name" value="Nicotinamide/nicotinic acid mononucleotide adenylyltransferase 3"/>
    <property type="match status" value="1"/>
</dbReference>
<sequence length="261" mass="28966">MSLENYHFPSSRLQTTDVEAGKIPLVLVACGSFSPITILHLRMFSHAYDYVKANTNFTVVGAYLSPVSDAYKKAGLASSTHRLRMAELAAEEINNTTDFLMVDEWEAVQPAYMPTAKVLDHFEHEINDVIGGVENTNGQKQPVRIALLAGSDLIQTMSAPGVWSQDDLAHILGKYGAFVIERAGTDIQEALGSLKEWEDNIYYIPQLITNEVSSTKIRLAIKRWMNIDYLVPATVVNYIKEHGLYQDEDGSATAKLKGNAR</sequence>
<dbReference type="PANTHER" id="PTHR12039:SF0">
    <property type="entry name" value="NICOTINAMIDE-NUCLEOTIDE ADENYLYLTRANSFERASE"/>
    <property type="match status" value="1"/>
</dbReference>
<dbReference type="GO" id="GO:0009435">
    <property type="term" value="P:NAD+ biosynthetic process"/>
    <property type="evidence" value="ECO:0007669"/>
    <property type="project" value="UniProtKB-UniPathway"/>
</dbReference>
<reference evidence="15 16" key="1">
    <citation type="submission" date="2016-07" db="EMBL/GenBank/DDBJ databases">
        <title>Pervasive Adenine N6-methylation of Active Genes in Fungi.</title>
        <authorList>
            <consortium name="DOE Joint Genome Institute"/>
            <person name="Mondo S.J."/>
            <person name="Dannebaum R.O."/>
            <person name="Kuo R.C."/>
            <person name="Labutti K."/>
            <person name="Haridas S."/>
            <person name="Kuo A."/>
            <person name="Salamov A."/>
            <person name="Ahrendt S.R."/>
            <person name="Lipzen A."/>
            <person name="Sullivan W."/>
            <person name="Andreopoulos W.B."/>
            <person name="Clum A."/>
            <person name="Lindquist E."/>
            <person name="Daum C."/>
            <person name="Ramamoorthy G.K."/>
            <person name="Gryganskyi A."/>
            <person name="Culley D."/>
            <person name="Magnuson J.K."/>
            <person name="James T.Y."/>
            <person name="O'Malley M.A."/>
            <person name="Stajich J.E."/>
            <person name="Spatafora J.W."/>
            <person name="Visel A."/>
            <person name="Grigoriev I.V."/>
        </authorList>
    </citation>
    <scope>NUCLEOTIDE SEQUENCE [LARGE SCALE GENOMIC DNA]</scope>
    <source>
        <strain evidence="15 16">CBS 129021</strain>
    </source>
</reference>
<comment type="subunit">
    <text evidence="3">Homotetramer.</text>
</comment>
<comment type="function">
    <text evidence="12">Catalyzes the formation of NAD(+) from nicotinamide mononucleotide (NMN) and ATP. Can also use the deamidated form; nicotinic acid mononucleotide (NaMN) as substrate with the same efficiency. Can use triazofurin monophosphate (TrMP) as substrate. Can also use GTP and ITP as nucleotide donors. Also catalyzes the reverse reaction, i.e. the pyrophosphorolytic cleavage of NAD(+). For the pyrophosphorolytic activity, can use NAD(+), NADH, NaAD, nicotinic acid adenine dinucleotide phosphate (NHD), nicotinamide guanine dinucleotide (NGD) as substrates. Fails to cleave phosphorylated dinucleotides NADP(+), NADPH and NaADP(+). Protects against axonal degeneration following injury. May be involved in the maintenance of axonal integrity. Also functions as a stress-response chaperone protein that prevents toxic aggregation of proteins; this function may be independent of its NAD(+) synthesis activity.</text>
</comment>
<dbReference type="GO" id="GO:0005759">
    <property type="term" value="C:mitochondrial matrix"/>
    <property type="evidence" value="ECO:0007669"/>
    <property type="project" value="UniProtKB-ARBA"/>
</dbReference>
<evidence type="ECO:0000256" key="5">
    <source>
        <dbReference type="ARBA" id="ARBA00022679"/>
    </source>
</evidence>
<accession>A0A1Y2DPV1</accession>
<keyword evidence="6 13" id="KW-0548">Nucleotidyltransferase</keyword>
<dbReference type="InterPro" id="IPR014729">
    <property type="entry name" value="Rossmann-like_a/b/a_fold"/>
</dbReference>
<keyword evidence="7 13" id="KW-0547">Nucleotide-binding</keyword>
<protein>
    <recommendedName>
        <fullName evidence="13">Nicotinamide-nucleotide adenylyltransferase</fullName>
        <ecNumber evidence="13">2.7.7.1</ecNumber>
        <ecNumber evidence="13">2.7.7.18</ecNumber>
    </recommendedName>
</protein>
<dbReference type="Proteomes" id="UP000193689">
    <property type="component" value="Unassembled WGS sequence"/>
</dbReference>
<comment type="subcellular location">
    <subcellularLocation>
        <location evidence="2">Mitochondrion</location>
    </subcellularLocation>
</comment>
<evidence type="ECO:0000259" key="14">
    <source>
        <dbReference type="Pfam" id="PF01467"/>
    </source>
</evidence>
<keyword evidence="5 13" id="KW-0808">Transferase</keyword>